<gene>
    <name evidence="1" type="ORF">KTN4_106</name>
</gene>
<evidence type="ECO:0000313" key="2">
    <source>
        <dbReference type="Proteomes" id="UP000224336"/>
    </source>
</evidence>
<sequence length="449" mass="50507">MKLRDYFLMGINAGLDKKRAWVNVLFNIVYNPNDGGEYLYKPYFKDGKMFFYKEGDSNDEVVYIDDYIEGKQPLAFRDEFILQPGEIENYKGPGALRTTYGNVFVNHLVLCLPFGDLFPFQSGYFDIGKVEKEILNRMIDDPIDDDNPPRATDGKLYVWQYRMFADHCLALPAYASTLVTSITEKSMTSAPDRDKLRKELEEKYKDRLDDPAVIAEMGNALIKLDEDYLKDDPSYEFYDTKHSKLFGGVRKKVFGMFGGEAPFQDGTSVEYIGKSLEEGIDTDHMPVMNNSLRYGSYNRGAQTALGGESTKTIYRMVGTVRIIMEDCNTWIGIPTTVHQFNKKDFIGLSYVKNGKSILIEETNIDELVGTEIELRGPMTCKAGGDPANGVIGRGKNVCAVCMGKQMSENPNGIPAAAAGVGGRFLSIFMSKMHSAVLKTVKWSYRDRIS</sequence>
<evidence type="ECO:0000313" key="1">
    <source>
        <dbReference type="EMBL" id="ANM44864.1"/>
    </source>
</evidence>
<accession>A0A192Y4N2</accession>
<organism evidence="1 2">
    <name type="scientific">Pseudomonas phage KTN4</name>
    <dbReference type="NCBI Taxonomy" id="1862701"/>
    <lineage>
        <taxon>Viruses</taxon>
        <taxon>Duplodnaviria</taxon>
        <taxon>Heunggongvirae</taxon>
        <taxon>Uroviricota</taxon>
        <taxon>Caudoviricetes</taxon>
        <taxon>Chimalliviridae</taxon>
        <taxon>Phikzvirus</taxon>
        <taxon>Phikzvirus phiKZ</taxon>
    </lineage>
</organism>
<name>A0A192Y4N2_9CAUD</name>
<protein>
    <submittedName>
        <fullName evidence="1">Putative beta/beta'-like virion-associated protein</fullName>
    </submittedName>
</protein>
<proteinExistence type="predicted"/>
<reference evidence="1 2" key="1">
    <citation type="journal article" date="2016" name="Sci. Rep.">
        <title>A proposed integrated approach for the preclinical evaluation of phage therapy in Pseudomonas infections.</title>
        <authorList>
            <person name="Danis-Wlodarczyk K."/>
            <person name="Vandenheuvel D."/>
            <person name="Jang H.B."/>
            <person name="Briers Y."/>
            <person name="Olszak T."/>
            <person name="Arabski M."/>
            <person name="Wasik S."/>
            <person name="Drabik M."/>
            <person name="Higgins G."/>
            <person name="Tyrrell J."/>
            <person name="Harvey B.J."/>
            <person name="Noben J.P."/>
            <person name="Lavigne R."/>
            <person name="Drulis-Kawa Z."/>
        </authorList>
    </citation>
    <scope>NUCLEOTIDE SEQUENCE [LARGE SCALE GENOMIC DNA]</scope>
</reference>
<dbReference type="EMBL" id="KU521356">
    <property type="protein sequence ID" value="ANM44864.1"/>
    <property type="molecule type" value="Genomic_DNA"/>
</dbReference>
<dbReference type="Proteomes" id="UP000224336">
    <property type="component" value="Segment"/>
</dbReference>